<dbReference type="AlphaFoldDB" id="A0ABD3L0C9"/>
<organism evidence="1 3">
    <name type="scientific">Eucalyptus globulus</name>
    <name type="common">Tasmanian blue gum</name>
    <dbReference type="NCBI Taxonomy" id="34317"/>
    <lineage>
        <taxon>Eukaryota</taxon>
        <taxon>Viridiplantae</taxon>
        <taxon>Streptophyta</taxon>
        <taxon>Embryophyta</taxon>
        <taxon>Tracheophyta</taxon>
        <taxon>Spermatophyta</taxon>
        <taxon>Magnoliopsida</taxon>
        <taxon>eudicotyledons</taxon>
        <taxon>Gunneridae</taxon>
        <taxon>Pentapetalae</taxon>
        <taxon>rosids</taxon>
        <taxon>malvids</taxon>
        <taxon>Myrtales</taxon>
        <taxon>Myrtaceae</taxon>
        <taxon>Myrtoideae</taxon>
        <taxon>Eucalypteae</taxon>
        <taxon>Eucalyptus</taxon>
    </lineage>
</organism>
<protein>
    <submittedName>
        <fullName evidence="1">Uncharacterized protein</fullName>
    </submittedName>
</protein>
<dbReference type="Proteomes" id="UP001634007">
    <property type="component" value="Unassembled WGS sequence"/>
</dbReference>
<dbReference type="EMBL" id="JBJKBG010000003">
    <property type="protein sequence ID" value="KAL3745143.1"/>
    <property type="molecule type" value="Genomic_DNA"/>
</dbReference>
<sequence length="111" mass="11896">MKDPLVTPSIAPNSVVNLGSSSGELNKGTDSVVETTRDLPSTYVPAKHFSDVLLPSSSSTQQLHQIGDERSLSSLAKVIHKLEKASQVLAINSNDLIFRILTPGEATTKRI</sequence>
<accession>A0ABD3L0C9</accession>
<keyword evidence="3" id="KW-1185">Reference proteome</keyword>
<gene>
    <name evidence="1" type="ORF">ACJRO7_014281</name>
    <name evidence="2" type="ORF">ACJRO7_014283</name>
</gene>
<name>A0ABD3L0C9_EUCGL</name>
<comment type="caution">
    <text evidence="1">The sequence shown here is derived from an EMBL/GenBank/DDBJ whole genome shotgun (WGS) entry which is preliminary data.</text>
</comment>
<evidence type="ECO:0000313" key="1">
    <source>
        <dbReference type="EMBL" id="KAL3745143.1"/>
    </source>
</evidence>
<evidence type="ECO:0000313" key="2">
    <source>
        <dbReference type="EMBL" id="KAL3745145.1"/>
    </source>
</evidence>
<dbReference type="EMBL" id="JBJKBG010000003">
    <property type="protein sequence ID" value="KAL3745145.1"/>
    <property type="molecule type" value="Genomic_DNA"/>
</dbReference>
<evidence type="ECO:0000313" key="3">
    <source>
        <dbReference type="Proteomes" id="UP001634007"/>
    </source>
</evidence>
<proteinExistence type="predicted"/>
<reference evidence="1 3" key="1">
    <citation type="submission" date="2024-11" db="EMBL/GenBank/DDBJ databases">
        <title>Chromosome-level genome assembly of Eucalyptus globulus Labill. provides insights into its genome evolution.</title>
        <authorList>
            <person name="Li X."/>
        </authorList>
    </citation>
    <scope>NUCLEOTIDE SEQUENCE [LARGE SCALE GENOMIC DNA]</scope>
    <source>
        <strain evidence="1">CL2024</strain>
        <tissue evidence="1">Fresh tender leaves</tissue>
    </source>
</reference>